<gene>
    <name evidence="1" type="ORF">H5P28_14560</name>
</gene>
<dbReference type="RefSeq" id="WP_185676439.1">
    <property type="nucleotide sequence ID" value="NZ_JACHVB010000042.1"/>
</dbReference>
<proteinExistence type="predicted"/>
<dbReference type="Proteomes" id="UP000546464">
    <property type="component" value="Unassembled WGS sequence"/>
</dbReference>
<dbReference type="EMBL" id="JACHVB010000042">
    <property type="protein sequence ID" value="MBC2595486.1"/>
    <property type="molecule type" value="Genomic_DNA"/>
</dbReference>
<name>A0A842HIR9_9BACT</name>
<reference evidence="1 2" key="1">
    <citation type="submission" date="2020-07" db="EMBL/GenBank/DDBJ databases">
        <authorList>
            <person name="Feng X."/>
        </authorList>
    </citation>
    <scope>NUCLEOTIDE SEQUENCE [LARGE SCALE GENOMIC DNA]</scope>
    <source>
        <strain evidence="1 2">JCM31066</strain>
    </source>
</reference>
<dbReference type="AlphaFoldDB" id="A0A842HIR9"/>
<protein>
    <submittedName>
        <fullName evidence="1">Uncharacterized protein</fullName>
    </submittedName>
</protein>
<organism evidence="1 2">
    <name type="scientific">Ruficoccus amylovorans</name>
    <dbReference type="NCBI Taxonomy" id="1804625"/>
    <lineage>
        <taxon>Bacteria</taxon>
        <taxon>Pseudomonadati</taxon>
        <taxon>Verrucomicrobiota</taxon>
        <taxon>Opitutia</taxon>
        <taxon>Puniceicoccales</taxon>
        <taxon>Cerasicoccaceae</taxon>
        <taxon>Ruficoccus</taxon>
    </lineage>
</organism>
<keyword evidence="2" id="KW-1185">Reference proteome</keyword>
<sequence length="79" mass="9253">MPWSCLKYSSLNKRGEHFHLSFETHEVWLYGKYLAELSEPLAKRQIASIQAFGSDNEHRTRSDQPFIERITVSEKGKLE</sequence>
<accession>A0A842HIR9</accession>
<evidence type="ECO:0000313" key="2">
    <source>
        <dbReference type="Proteomes" id="UP000546464"/>
    </source>
</evidence>
<evidence type="ECO:0000313" key="1">
    <source>
        <dbReference type="EMBL" id="MBC2595486.1"/>
    </source>
</evidence>
<comment type="caution">
    <text evidence="1">The sequence shown here is derived from an EMBL/GenBank/DDBJ whole genome shotgun (WGS) entry which is preliminary data.</text>
</comment>